<gene>
    <name evidence="1" type="ORF">TBRA_LOCUS4106</name>
</gene>
<dbReference type="Proteomes" id="UP000479190">
    <property type="component" value="Unassembled WGS sequence"/>
</dbReference>
<name>A0A6H5I4H8_9HYME</name>
<dbReference type="AlphaFoldDB" id="A0A6H5I4H8"/>
<dbReference type="EMBL" id="CADCXV010000669">
    <property type="protein sequence ID" value="CAB0032160.1"/>
    <property type="molecule type" value="Genomic_DNA"/>
</dbReference>
<evidence type="ECO:0000313" key="2">
    <source>
        <dbReference type="Proteomes" id="UP000479190"/>
    </source>
</evidence>
<proteinExistence type="predicted"/>
<keyword evidence="2" id="KW-1185">Reference proteome</keyword>
<evidence type="ECO:0000313" key="1">
    <source>
        <dbReference type="EMBL" id="CAB0032160.1"/>
    </source>
</evidence>
<organism evidence="1 2">
    <name type="scientific">Trichogramma brassicae</name>
    <dbReference type="NCBI Taxonomy" id="86971"/>
    <lineage>
        <taxon>Eukaryota</taxon>
        <taxon>Metazoa</taxon>
        <taxon>Ecdysozoa</taxon>
        <taxon>Arthropoda</taxon>
        <taxon>Hexapoda</taxon>
        <taxon>Insecta</taxon>
        <taxon>Pterygota</taxon>
        <taxon>Neoptera</taxon>
        <taxon>Endopterygota</taxon>
        <taxon>Hymenoptera</taxon>
        <taxon>Apocrita</taxon>
        <taxon>Proctotrupomorpha</taxon>
        <taxon>Chalcidoidea</taxon>
        <taxon>Trichogrammatidae</taxon>
        <taxon>Trichogramma</taxon>
    </lineage>
</organism>
<protein>
    <submittedName>
        <fullName evidence="1">Uncharacterized protein</fullName>
    </submittedName>
</protein>
<accession>A0A6H5I4H8</accession>
<reference evidence="1 2" key="1">
    <citation type="submission" date="2020-02" db="EMBL/GenBank/DDBJ databases">
        <authorList>
            <person name="Ferguson B K."/>
        </authorList>
    </citation>
    <scope>NUCLEOTIDE SEQUENCE [LARGE SCALE GENOMIC DNA]</scope>
</reference>
<sequence length="224" mass="25262">MYHVKAVLDILSTKAQDSTKSQSSSSGNSALTIGTRGSQPLIISIRVGFCDVDEIERGTSHVCVQFIECEHKIGLFHQEAKRVYIAATAAAVVLLTQNAPFISRTHVYVHVLRSAWTIVSYTHIFDARLHGRKAAAVVRLCAQVLNAIMQYMKIPSRRESERAAGRRTYIPYNTYKCAVDASAKQNLKFKLMLVPLELRIRPCVRYTFAFILYYAVHTHTLFII</sequence>